<dbReference type="GO" id="GO:0006508">
    <property type="term" value="P:proteolysis"/>
    <property type="evidence" value="ECO:0007669"/>
    <property type="project" value="UniProtKB-KW"/>
</dbReference>
<evidence type="ECO:0000256" key="6">
    <source>
        <dbReference type="SAM" id="SignalP"/>
    </source>
</evidence>
<dbReference type="AlphaFoldDB" id="A0A1H1SC31"/>
<dbReference type="SUPFAM" id="SSF63411">
    <property type="entry name" value="LuxS/MPP-like metallohydrolase"/>
    <property type="match status" value="3"/>
</dbReference>
<name>A0A1H1SC31_9FLAO</name>
<dbReference type="RefSeq" id="WP_089663741.1">
    <property type="nucleotide sequence ID" value="NZ_LT629745.1"/>
</dbReference>
<keyword evidence="2" id="KW-0645">Protease</keyword>
<evidence type="ECO:0000313" key="10">
    <source>
        <dbReference type="Proteomes" id="UP000198858"/>
    </source>
</evidence>
<gene>
    <name evidence="9" type="ORF">SAMN04488552_3195</name>
</gene>
<dbReference type="InterPro" id="IPR011249">
    <property type="entry name" value="Metalloenz_LuxS/M16"/>
</dbReference>
<proteinExistence type="inferred from homology"/>
<evidence type="ECO:0000313" key="9">
    <source>
        <dbReference type="EMBL" id="SDS44899.1"/>
    </source>
</evidence>
<dbReference type="PANTHER" id="PTHR43690">
    <property type="entry name" value="NARDILYSIN"/>
    <property type="match status" value="1"/>
</dbReference>
<dbReference type="Pfam" id="PF05193">
    <property type="entry name" value="Peptidase_M16_C"/>
    <property type="match status" value="2"/>
</dbReference>
<dbReference type="PANTHER" id="PTHR43690:SF17">
    <property type="entry name" value="PROTEIN YHJJ"/>
    <property type="match status" value="1"/>
</dbReference>
<feature type="domain" description="Peptidase M16 C-terminal" evidence="8">
    <location>
        <begin position="715"/>
        <end position="871"/>
    </location>
</feature>
<dbReference type="Gene3D" id="3.30.830.10">
    <property type="entry name" value="Metalloenzyme, LuxS/M16 peptidase-like"/>
    <property type="match status" value="3"/>
</dbReference>
<keyword evidence="10" id="KW-1185">Reference proteome</keyword>
<dbReference type="EMBL" id="LT629745">
    <property type="protein sequence ID" value="SDS44899.1"/>
    <property type="molecule type" value="Genomic_DNA"/>
</dbReference>
<evidence type="ECO:0000259" key="8">
    <source>
        <dbReference type="Pfam" id="PF05193"/>
    </source>
</evidence>
<evidence type="ECO:0000256" key="2">
    <source>
        <dbReference type="ARBA" id="ARBA00022670"/>
    </source>
</evidence>
<evidence type="ECO:0000256" key="4">
    <source>
        <dbReference type="ARBA" id="ARBA00022833"/>
    </source>
</evidence>
<dbReference type="STRING" id="1250231.SAMN04488552_3195"/>
<feature type="domain" description="Peptidase M16 C-terminal" evidence="8">
    <location>
        <begin position="209"/>
        <end position="291"/>
    </location>
</feature>
<dbReference type="InterPro" id="IPR050626">
    <property type="entry name" value="Peptidase_M16"/>
</dbReference>
<feature type="domain" description="Peptidase M16 N-terminal" evidence="7">
    <location>
        <begin position="68"/>
        <end position="187"/>
    </location>
</feature>
<evidence type="ECO:0000256" key="3">
    <source>
        <dbReference type="ARBA" id="ARBA00022801"/>
    </source>
</evidence>
<evidence type="ECO:0000256" key="1">
    <source>
        <dbReference type="ARBA" id="ARBA00007261"/>
    </source>
</evidence>
<accession>A0A1H1SC31</accession>
<protein>
    <submittedName>
        <fullName evidence="9">Predicted Zn-dependent peptidase</fullName>
    </submittedName>
</protein>
<keyword evidence="4" id="KW-0862">Zinc</keyword>
<dbReference type="GO" id="GO:0008237">
    <property type="term" value="F:metallopeptidase activity"/>
    <property type="evidence" value="ECO:0007669"/>
    <property type="project" value="UniProtKB-KW"/>
</dbReference>
<evidence type="ECO:0000259" key="7">
    <source>
        <dbReference type="Pfam" id="PF00675"/>
    </source>
</evidence>
<evidence type="ECO:0000256" key="5">
    <source>
        <dbReference type="ARBA" id="ARBA00023049"/>
    </source>
</evidence>
<feature type="chain" id="PRO_5009259845" evidence="6">
    <location>
        <begin position="22"/>
        <end position="945"/>
    </location>
</feature>
<reference evidence="9 10" key="1">
    <citation type="submission" date="2016-10" db="EMBL/GenBank/DDBJ databases">
        <authorList>
            <person name="Varghese N."/>
            <person name="Submissions S."/>
        </authorList>
    </citation>
    <scope>NUCLEOTIDE SEQUENCE [LARGE SCALE GENOMIC DNA]</scope>
    <source>
        <strain evidence="9 10">Mar_2010_102</strain>
    </source>
</reference>
<keyword evidence="6" id="KW-0732">Signal</keyword>
<keyword evidence="5" id="KW-0482">Metalloprotease</keyword>
<dbReference type="GO" id="GO:0046872">
    <property type="term" value="F:metal ion binding"/>
    <property type="evidence" value="ECO:0007669"/>
    <property type="project" value="InterPro"/>
</dbReference>
<organism evidence="9 10">
    <name type="scientific">Christiangramia echinicola</name>
    <dbReference type="NCBI Taxonomy" id="279359"/>
    <lineage>
        <taxon>Bacteria</taxon>
        <taxon>Pseudomonadati</taxon>
        <taxon>Bacteroidota</taxon>
        <taxon>Flavobacteriia</taxon>
        <taxon>Flavobacteriales</taxon>
        <taxon>Flavobacteriaceae</taxon>
        <taxon>Christiangramia</taxon>
    </lineage>
</organism>
<comment type="similarity">
    <text evidence="1">Belongs to the peptidase M16 family.</text>
</comment>
<feature type="signal peptide" evidence="6">
    <location>
        <begin position="1"/>
        <end position="21"/>
    </location>
</feature>
<dbReference type="InterPro" id="IPR007863">
    <property type="entry name" value="Peptidase_M16_C"/>
</dbReference>
<dbReference type="InterPro" id="IPR011765">
    <property type="entry name" value="Pept_M16_N"/>
</dbReference>
<keyword evidence="3" id="KW-0378">Hydrolase</keyword>
<sequence length="945" mass="110206">MKVIKMTQHTLAMFFILFCVAITFSQESSKEHQENVELLDSTVRYGKLDNGFTYYLQHNENPPGRIEMILSVKAGYFQESQNQIEYAHLLEHMGSFYTGKFPDLPRFTDSLGIYNHARTDYEKTYYTLSFTAGDQVRLNAAMQILHEWSTNMLFKPEHLALQSGAVIAEGRPTSPYDSWLLDTLSNTTLYNTNFRLIKYPKKVESMKHVNLNEINKFYQDWYRPDLQAAIIVGDVNVDSLETIIRKKFSDLKVKNNPKDPEIINKKFDLQLPDKNQYVSIRDSINKKRRIIILKKKINHDDDILRSKEDLKNVILQRLSMNILTKLHSPFVKQYEPPFIRYTNKFISNTLANRQLQVSLWEIPLGKDEDIEEKMLNFFKAYQVIKTQSSTSLLNNEKAKLLDDLITETKSSKDKALRFQDHFIYNNKTWTLDEKKKTIRVILNDIGVSEISEYITNQWNLNKNTDFVFFNVDDKQVPGHGQIIKWMKNSKDLSSQPVFNFKAIDSLPNRFSSVNQKKIYEDNYEENIIGLTQVKLNNGINLVFKPSAPASPSYNNIVSILGFKKISVATSDVKNYIATTSSSDMVLSGDAGGYSKFQLQDFMLDQQIRLRSQTTENEFKIEGEFKAEDVKNFFNLLYLYVTDPNENSKAFQSWKSDKQELLSGYKYGLNDVLLKDISNELQYSNLPKLSKDDLREIDYSTYLRAYKKGFGNLSGYTFIITGDFNTDNMLPKITHYLSEFPTLTNQDSLTAEKYHYNYTPFEEIVHFNNLKEAIVEISFPVKVTKDVKTQVQLDLLVKKLNQMIFDRLRIDCYTPRASGRWMDYENGIYAFNISFDSELGNERKMIKYAMEEFGNLKQHGISKAWLETAIAQERSKYGQNLETFWMLNFWPKYLKRSLQHNEDPEDKVLKYESVISHFINLEELNKAAKKYLCAENRQQLIILPEI</sequence>
<dbReference type="Pfam" id="PF00675">
    <property type="entry name" value="Peptidase_M16"/>
    <property type="match status" value="1"/>
</dbReference>
<dbReference type="Proteomes" id="UP000198858">
    <property type="component" value="Chromosome I"/>
</dbReference>